<name>A0A7Y3V571_CLOCO</name>
<organism evidence="2 3">
    <name type="scientific">Clostridium cochlearium</name>
    <dbReference type="NCBI Taxonomy" id="1494"/>
    <lineage>
        <taxon>Bacteria</taxon>
        <taxon>Bacillati</taxon>
        <taxon>Bacillota</taxon>
        <taxon>Clostridia</taxon>
        <taxon>Eubacteriales</taxon>
        <taxon>Clostridiaceae</taxon>
        <taxon>Clostridium</taxon>
    </lineage>
</organism>
<feature type="chain" id="PRO_5030938012" evidence="1">
    <location>
        <begin position="29"/>
        <end position="235"/>
    </location>
</feature>
<dbReference type="AlphaFoldDB" id="A0A7Y3V571"/>
<accession>A0A7Y3V571</accession>
<proteinExistence type="predicted"/>
<keyword evidence="1" id="KW-0732">Signal</keyword>
<dbReference type="RefSeq" id="WP_171302642.1">
    <property type="nucleotide sequence ID" value="NZ_JABFIF010000001.1"/>
</dbReference>
<dbReference type="Proteomes" id="UP000528432">
    <property type="component" value="Unassembled WGS sequence"/>
</dbReference>
<evidence type="ECO:0000313" key="2">
    <source>
        <dbReference type="EMBL" id="NOH14892.1"/>
    </source>
</evidence>
<protein>
    <submittedName>
        <fullName evidence="2">Uncharacterized protein</fullName>
    </submittedName>
</protein>
<dbReference type="EMBL" id="JABFIF010000001">
    <property type="protein sequence ID" value="NOH14892.1"/>
    <property type="molecule type" value="Genomic_DNA"/>
</dbReference>
<evidence type="ECO:0000313" key="3">
    <source>
        <dbReference type="Proteomes" id="UP000528432"/>
    </source>
</evidence>
<gene>
    <name evidence="2" type="ORF">HMJ28_00560</name>
</gene>
<reference evidence="2 3" key="1">
    <citation type="submission" date="2020-05" db="EMBL/GenBank/DDBJ databases">
        <title>Draft genome sequence of Clostridium cochlearium strain AGROS13 isolated from a sheep dairy farm in New Zealand.</title>
        <authorList>
            <person name="Gupta T.B."/>
            <person name="Jauregui R."/>
            <person name="Risson A.N."/>
            <person name="Brightwell G."/>
            <person name="Maclean P."/>
        </authorList>
    </citation>
    <scope>NUCLEOTIDE SEQUENCE [LARGE SCALE GENOMIC DNA]</scope>
    <source>
        <strain evidence="2 3">AGROS13</strain>
    </source>
</reference>
<sequence length="235" mass="26175">MSKKIKILSALACGVLLSSSLSFTNVQAAEVKINSQNKIMRRAIINKDVYSPYCILKGDAREILTKYFKNADSPSVTGVRDLLVRENLASRTVANNIAYSLYSLGTQCKNKPFVEVFSSEISVLQPGKQEGAFTVGTYNKEYPMETFSVYAVLTADEFKCIADIYEKKDGFVDRDELAQYLINNNITSDFNVANNIVAALYTCYGDEIGELDLGENILVMQSNDTGLYYLARLPR</sequence>
<evidence type="ECO:0000256" key="1">
    <source>
        <dbReference type="SAM" id="SignalP"/>
    </source>
</evidence>
<comment type="caution">
    <text evidence="2">The sequence shown here is derived from an EMBL/GenBank/DDBJ whole genome shotgun (WGS) entry which is preliminary data.</text>
</comment>
<feature type="signal peptide" evidence="1">
    <location>
        <begin position="1"/>
        <end position="28"/>
    </location>
</feature>